<evidence type="ECO:0000259" key="10">
    <source>
        <dbReference type="Pfam" id="PF02230"/>
    </source>
</evidence>
<dbReference type="PANTHER" id="PTHR10655">
    <property type="entry name" value="LYSOPHOSPHOLIPASE-RELATED"/>
    <property type="match status" value="1"/>
</dbReference>
<keyword evidence="4" id="KW-0719">Serine esterase</keyword>
<dbReference type="EMBL" id="CAJPDQ010000009">
    <property type="protein sequence ID" value="CAF9914559.1"/>
    <property type="molecule type" value="Genomic_DNA"/>
</dbReference>
<evidence type="ECO:0000256" key="8">
    <source>
        <dbReference type="ARBA" id="ARBA00031195"/>
    </source>
</evidence>
<organism evidence="11 12">
    <name type="scientific">Gomphillus americanus</name>
    <dbReference type="NCBI Taxonomy" id="1940652"/>
    <lineage>
        <taxon>Eukaryota</taxon>
        <taxon>Fungi</taxon>
        <taxon>Dikarya</taxon>
        <taxon>Ascomycota</taxon>
        <taxon>Pezizomycotina</taxon>
        <taxon>Lecanoromycetes</taxon>
        <taxon>OSLEUM clade</taxon>
        <taxon>Ostropomycetidae</taxon>
        <taxon>Ostropales</taxon>
        <taxon>Graphidaceae</taxon>
        <taxon>Gomphilloideae</taxon>
        <taxon>Gomphillus</taxon>
    </lineage>
</organism>
<dbReference type="InterPro" id="IPR003140">
    <property type="entry name" value="PLipase/COase/thioEstase"/>
</dbReference>
<evidence type="ECO:0000256" key="5">
    <source>
        <dbReference type="ARBA" id="ARBA00022801"/>
    </source>
</evidence>
<dbReference type="GO" id="GO:0006631">
    <property type="term" value="P:fatty acid metabolic process"/>
    <property type="evidence" value="ECO:0007669"/>
    <property type="project" value="UniProtKB-KW"/>
</dbReference>
<evidence type="ECO:0000256" key="3">
    <source>
        <dbReference type="ARBA" id="ARBA00014923"/>
    </source>
</evidence>
<comment type="similarity">
    <text evidence="1">Belongs to the AB hydrolase superfamily. AB hydrolase 2 family.</text>
</comment>
<evidence type="ECO:0000256" key="6">
    <source>
        <dbReference type="ARBA" id="ARBA00022832"/>
    </source>
</evidence>
<sequence>MPTREPPIILEPITTSSDQNAALIFLHGLSDEAAGVSDIGAQIQSSSRLPYLKYVFPNALENRDMMTRAWYVQSRLAPKPVPRPELEDDEDEDGLLQSVAYVESLISKLANEDSIPLHRIIIGGFSQGMAVTLLLSLISAKFAGKLGGMLVVCGYLPLEKRISQLRADHGLIDGQTPGRTKICILRGKADVLVPERYLIIAKDRLAEAGYTETEENDRSASLVIKEYEGVGHTITGRMISDIATWLEQIIPEK</sequence>
<keyword evidence="6" id="KW-0443">Lipid metabolism</keyword>
<dbReference type="SUPFAM" id="SSF53474">
    <property type="entry name" value="alpha/beta-Hydrolases"/>
    <property type="match status" value="1"/>
</dbReference>
<evidence type="ECO:0000256" key="7">
    <source>
        <dbReference type="ARBA" id="ARBA00029392"/>
    </source>
</evidence>
<comment type="caution">
    <text evidence="11">The sequence shown here is derived from an EMBL/GenBank/DDBJ whole genome shotgun (WGS) entry which is preliminary data.</text>
</comment>
<dbReference type="AlphaFoldDB" id="A0A8H3II63"/>
<dbReference type="GO" id="GO:0005737">
    <property type="term" value="C:cytoplasm"/>
    <property type="evidence" value="ECO:0007669"/>
    <property type="project" value="TreeGrafter"/>
</dbReference>
<dbReference type="Proteomes" id="UP000664169">
    <property type="component" value="Unassembled WGS sequence"/>
</dbReference>
<accession>A0A8H3II63</accession>
<dbReference type="GO" id="GO:0052689">
    <property type="term" value="F:carboxylic ester hydrolase activity"/>
    <property type="evidence" value="ECO:0007669"/>
    <property type="project" value="UniProtKB-KW"/>
</dbReference>
<dbReference type="PANTHER" id="PTHR10655:SF17">
    <property type="entry name" value="LYSOPHOSPHOLIPASE-LIKE PROTEIN 1"/>
    <property type="match status" value="1"/>
</dbReference>
<keyword evidence="12" id="KW-1185">Reference proteome</keyword>
<evidence type="ECO:0000256" key="4">
    <source>
        <dbReference type="ARBA" id="ARBA00022487"/>
    </source>
</evidence>
<evidence type="ECO:0000256" key="1">
    <source>
        <dbReference type="ARBA" id="ARBA00006499"/>
    </source>
</evidence>
<feature type="domain" description="Phospholipase/carboxylesterase/thioesterase" evidence="10">
    <location>
        <begin position="16"/>
        <end position="249"/>
    </location>
</feature>
<proteinExistence type="inferred from homology"/>
<evidence type="ECO:0000313" key="12">
    <source>
        <dbReference type="Proteomes" id="UP000664169"/>
    </source>
</evidence>
<reference evidence="11" key="1">
    <citation type="submission" date="2021-03" db="EMBL/GenBank/DDBJ databases">
        <authorList>
            <person name="Tagirdzhanova G."/>
        </authorList>
    </citation>
    <scope>NUCLEOTIDE SEQUENCE</scope>
</reference>
<evidence type="ECO:0000313" key="11">
    <source>
        <dbReference type="EMBL" id="CAF9914559.1"/>
    </source>
</evidence>
<dbReference type="EC" id="3.1.2.22" evidence="2"/>
<dbReference type="Gene3D" id="3.40.50.1820">
    <property type="entry name" value="alpha/beta hydrolase"/>
    <property type="match status" value="1"/>
</dbReference>
<dbReference type="GO" id="GO:0008474">
    <property type="term" value="F:palmitoyl-(protein) hydrolase activity"/>
    <property type="evidence" value="ECO:0007669"/>
    <property type="project" value="UniProtKB-EC"/>
</dbReference>
<gene>
    <name evidence="11" type="ORF">GOMPHAMPRED_008193</name>
</gene>
<comment type="function">
    <text evidence="7">Hydrolyzes fatty acids from S-acylated cysteine residues in proteins with a strong preference for palmitoylated G-alpha proteins over other acyl substrates. Mediates the deacylation of G-alpha proteins such as GPA1 in vivo, but has weak or no activity toward palmitoylated Ras proteins. Has weak lysophospholipase activity in vitro; however such activity may not exist in vivo.</text>
</comment>
<name>A0A8H3II63_9LECA</name>
<dbReference type="Pfam" id="PF02230">
    <property type="entry name" value="Abhydrolase_2"/>
    <property type="match status" value="1"/>
</dbReference>
<evidence type="ECO:0000256" key="9">
    <source>
        <dbReference type="ARBA" id="ARBA00047337"/>
    </source>
</evidence>
<keyword evidence="6" id="KW-0276">Fatty acid metabolism</keyword>
<protein>
    <recommendedName>
        <fullName evidence="3">Acyl-protein thioesterase 1</fullName>
        <ecNumber evidence="2">3.1.2.22</ecNumber>
    </recommendedName>
    <alternativeName>
        <fullName evidence="8">Palmitoyl-protein hydrolase</fullName>
    </alternativeName>
</protein>
<dbReference type="InterPro" id="IPR050565">
    <property type="entry name" value="LYPA1-2/EST-like"/>
</dbReference>
<dbReference type="InterPro" id="IPR029058">
    <property type="entry name" value="AB_hydrolase_fold"/>
</dbReference>
<comment type="catalytic activity">
    <reaction evidence="9">
        <text>S-hexadecanoyl-L-cysteinyl-[protein] + H2O = L-cysteinyl-[protein] + hexadecanoate + H(+)</text>
        <dbReference type="Rhea" id="RHEA:19233"/>
        <dbReference type="Rhea" id="RHEA-COMP:10131"/>
        <dbReference type="Rhea" id="RHEA-COMP:11032"/>
        <dbReference type="ChEBI" id="CHEBI:7896"/>
        <dbReference type="ChEBI" id="CHEBI:15377"/>
        <dbReference type="ChEBI" id="CHEBI:15378"/>
        <dbReference type="ChEBI" id="CHEBI:29950"/>
        <dbReference type="ChEBI" id="CHEBI:74151"/>
        <dbReference type="EC" id="3.1.2.22"/>
    </reaction>
</comment>
<keyword evidence="5" id="KW-0378">Hydrolase</keyword>
<evidence type="ECO:0000256" key="2">
    <source>
        <dbReference type="ARBA" id="ARBA00012423"/>
    </source>
</evidence>
<dbReference type="OrthoDB" id="2418081at2759"/>